<gene>
    <name evidence="2" type="ORF">IZO911_LOCUS35549</name>
</gene>
<organism evidence="2 3">
    <name type="scientific">Adineta steineri</name>
    <dbReference type="NCBI Taxonomy" id="433720"/>
    <lineage>
        <taxon>Eukaryota</taxon>
        <taxon>Metazoa</taxon>
        <taxon>Spiralia</taxon>
        <taxon>Gnathifera</taxon>
        <taxon>Rotifera</taxon>
        <taxon>Eurotatoria</taxon>
        <taxon>Bdelloidea</taxon>
        <taxon>Adinetida</taxon>
        <taxon>Adinetidae</taxon>
        <taxon>Adineta</taxon>
    </lineage>
</organism>
<evidence type="ECO:0000313" key="3">
    <source>
        <dbReference type="Proteomes" id="UP000663860"/>
    </source>
</evidence>
<dbReference type="AlphaFoldDB" id="A0A815FTI3"/>
<evidence type="ECO:0000256" key="1">
    <source>
        <dbReference type="SAM" id="MobiDB-lite"/>
    </source>
</evidence>
<dbReference type="EMBL" id="CAJNOE010000764">
    <property type="protein sequence ID" value="CAF1328450.1"/>
    <property type="molecule type" value="Genomic_DNA"/>
</dbReference>
<reference evidence="2" key="1">
    <citation type="submission" date="2021-02" db="EMBL/GenBank/DDBJ databases">
        <authorList>
            <person name="Nowell W R."/>
        </authorList>
    </citation>
    <scope>NUCLEOTIDE SEQUENCE</scope>
</reference>
<feature type="compositionally biased region" description="Polar residues" evidence="1">
    <location>
        <begin position="7"/>
        <end position="19"/>
    </location>
</feature>
<feature type="non-terminal residue" evidence="2">
    <location>
        <position position="1"/>
    </location>
</feature>
<comment type="caution">
    <text evidence="2">The sequence shown here is derived from an EMBL/GenBank/DDBJ whole genome shotgun (WGS) entry which is preliminary data.</text>
</comment>
<feature type="region of interest" description="Disordered" evidence="1">
    <location>
        <begin position="1"/>
        <end position="40"/>
    </location>
</feature>
<proteinExistence type="predicted"/>
<evidence type="ECO:0000313" key="2">
    <source>
        <dbReference type="EMBL" id="CAF1328450.1"/>
    </source>
</evidence>
<sequence>VLKLHSSAPSHSELQSSGGADSKLESSGAAASKLPSSGGADSRLIFFYCFNQYMMFRYTPCGVT</sequence>
<protein>
    <submittedName>
        <fullName evidence="2">Uncharacterized protein</fullName>
    </submittedName>
</protein>
<accession>A0A815FTI3</accession>
<name>A0A815FTI3_9BILA</name>
<dbReference type="Proteomes" id="UP000663860">
    <property type="component" value="Unassembled WGS sequence"/>
</dbReference>